<organism evidence="3 4">
    <name type="scientific">Streptomyces cupreus</name>
    <dbReference type="NCBI Taxonomy" id="2759956"/>
    <lineage>
        <taxon>Bacteria</taxon>
        <taxon>Bacillati</taxon>
        <taxon>Actinomycetota</taxon>
        <taxon>Actinomycetes</taxon>
        <taxon>Kitasatosporales</taxon>
        <taxon>Streptomycetaceae</taxon>
        <taxon>Streptomyces</taxon>
    </lineage>
</organism>
<reference evidence="3 4" key="1">
    <citation type="submission" date="2020-08" db="EMBL/GenBank/DDBJ databases">
        <title>Streptomyces sp. PSKA01 genome sequencing and assembly.</title>
        <authorList>
            <person name="Mandal S."/>
            <person name="Maiti P.K."/>
            <person name="Das P."/>
        </authorList>
    </citation>
    <scope>NUCLEOTIDE SEQUENCE [LARGE SCALE GENOMIC DNA]</scope>
    <source>
        <strain evidence="3 4">PSKA01</strain>
    </source>
</reference>
<protein>
    <submittedName>
        <fullName evidence="3">CDP-alcohol phosphatidyltransferase family protein</fullName>
    </submittedName>
</protein>
<keyword evidence="4" id="KW-1185">Reference proteome</keyword>
<proteinExistence type="inferred from homology"/>
<dbReference type="EMBL" id="JACMSF010000029">
    <property type="protein sequence ID" value="MBC2904800.1"/>
    <property type="molecule type" value="Genomic_DNA"/>
</dbReference>
<dbReference type="InterPro" id="IPR000462">
    <property type="entry name" value="CDP-OH_P_trans"/>
</dbReference>
<comment type="similarity">
    <text evidence="2">Belongs to the CDP-alcohol phosphatidyltransferase class-I family.</text>
</comment>
<sequence>MGSREATDALLTALREDGWRPAGWARFLGRAARRSAVQAARRPRALTEVTALHGAVLLLTRGQGRRWITVSWALAAAHLGMLEQRSRLSVADVLTLCRASLPVLGTRHVRWIGIVAIATDVADGRLARRRHAVCPFGTYADHLADAAFWTWLVMRHEPNRYLRAAALAVWAAPVVTVTACSLTRGRMAQAPRPVVLRPAAAMQALIALRRLRDRPPQRA</sequence>
<name>A0A7X1J5Y7_9ACTN</name>
<comment type="caution">
    <text evidence="3">The sequence shown here is derived from an EMBL/GenBank/DDBJ whole genome shotgun (WGS) entry which is preliminary data.</text>
</comment>
<evidence type="ECO:0000256" key="2">
    <source>
        <dbReference type="RuleBase" id="RU003750"/>
    </source>
</evidence>
<dbReference type="PROSITE" id="PS00379">
    <property type="entry name" value="CDP_ALCOHOL_P_TRANSF"/>
    <property type="match status" value="1"/>
</dbReference>
<dbReference type="GO" id="GO:0008654">
    <property type="term" value="P:phospholipid biosynthetic process"/>
    <property type="evidence" value="ECO:0007669"/>
    <property type="project" value="InterPro"/>
</dbReference>
<keyword evidence="1 2" id="KW-0808">Transferase</keyword>
<evidence type="ECO:0000313" key="4">
    <source>
        <dbReference type="Proteomes" id="UP000584670"/>
    </source>
</evidence>
<dbReference type="AlphaFoldDB" id="A0A7X1J5Y7"/>
<dbReference type="Gene3D" id="1.20.120.1760">
    <property type="match status" value="1"/>
</dbReference>
<evidence type="ECO:0000313" key="3">
    <source>
        <dbReference type="EMBL" id="MBC2904800.1"/>
    </source>
</evidence>
<gene>
    <name evidence="3" type="ORF">H4N64_25055</name>
</gene>
<dbReference type="GO" id="GO:0016780">
    <property type="term" value="F:phosphotransferase activity, for other substituted phosphate groups"/>
    <property type="evidence" value="ECO:0007669"/>
    <property type="project" value="InterPro"/>
</dbReference>
<evidence type="ECO:0000256" key="1">
    <source>
        <dbReference type="ARBA" id="ARBA00022679"/>
    </source>
</evidence>
<dbReference type="GO" id="GO:0016020">
    <property type="term" value="C:membrane"/>
    <property type="evidence" value="ECO:0007669"/>
    <property type="project" value="InterPro"/>
</dbReference>
<dbReference type="InterPro" id="IPR048254">
    <property type="entry name" value="CDP_ALCOHOL_P_TRANSF_CS"/>
</dbReference>
<dbReference type="InterPro" id="IPR043130">
    <property type="entry name" value="CDP-OH_PTrfase_TM_dom"/>
</dbReference>
<dbReference type="Pfam" id="PF01066">
    <property type="entry name" value="CDP-OH_P_transf"/>
    <property type="match status" value="1"/>
</dbReference>
<dbReference type="Proteomes" id="UP000584670">
    <property type="component" value="Unassembled WGS sequence"/>
</dbReference>
<accession>A0A7X1J5Y7</accession>